<dbReference type="STRING" id="1497020.DO97_01915"/>
<organism evidence="2 3">
    <name type="scientific">Neosynechococcus sphagnicola sy1</name>
    <dbReference type="NCBI Taxonomy" id="1497020"/>
    <lineage>
        <taxon>Bacteria</taxon>
        <taxon>Bacillati</taxon>
        <taxon>Cyanobacteriota</taxon>
        <taxon>Cyanophyceae</taxon>
        <taxon>Neosynechococcales</taxon>
        <taxon>Neosynechococcaceae</taxon>
        <taxon>Neosynechococcus</taxon>
    </lineage>
</organism>
<feature type="chain" id="PRO_5005166009" description="DUF2808 domain-containing protein" evidence="1">
    <location>
        <begin position="25"/>
        <end position="176"/>
    </location>
</feature>
<evidence type="ECO:0008006" key="4">
    <source>
        <dbReference type="Google" id="ProtNLM"/>
    </source>
</evidence>
<evidence type="ECO:0000313" key="3">
    <source>
        <dbReference type="Proteomes" id="UP000030170"/>
    </source>
</evidence>
<keyword evidence="3" id="KW-1185">Reference proteome</keyword>
<dbReference type="OrthoDB" id="464559at2"/>
<name>A0A098TLI8_9CYAN</name>
<dbReference type="EMBL" id="JJML01000015">
    <property type="protein sequence ID" value="KGF73116.1"/>
    <property type="molecule type" value="Genomic_DNA"/>
</dbReference>
<protein>
    <recommendedName>
        <fullName evidence="4">DUF2808 domain-containing protein</fullName>
    </recommendedName>
</protein>
<dbReference type="InterPro" id="IPR021256">
    <property type="entry name" value="DUF2808"/>
</dbReference>
<evidence type="ECO:0000256" key="1">
    <source>
        <dbReference type="SAM" id="SignalP"/>
    </source>
</evidence>
<feature type="signal peptide" evidence="1">
    <location>
        <begin position="1"/>
        <end position="24"/>
    </location>
</feature>
<sequence length="176" mass="19752">MPRFLSALALTGCLVAGFSTTTWAQQSSGFTLFSGVKSENQLPFQLDYGGKSGIWDRYRLRLPAKRVKLAIAQIAISYPDYYKGEIDPKAVEIALTSGRKVLKKIPIQEVNWDRENRLILIALKEPIPASSSVEIILSNVRNPSNVGMYYFNCQIQTPGDVPLLRYIGTWIITINR</sequence>
<dbReference type="AlphaFoldDB" id="A0A098TLI8"/>
<comment type="caution">
    <text evidence="2">The sequence shown here is derived from an EMBL/GenBank/DDBJ whole genome shotgun (WGS) entry which is preliminary data.</text>
</comment>
<dbReference type="Proteomes" id="UP000030170">
    <property type="component" value="Unassembled WGS sequence"/>
</dbReference>
<gene>
    <name evidence="2" type="ORF">DO97_01915</name>
</gene>
<keyword evidence="1" id="KW-0732">Signal</keyword>
<proteinExistence type="predicted"/>
<accession>A0A098TLI8</accession>
<dbReference type="Pfam" id="PF10989">
    <property type="entry name" value="DUF2808"/>
    <property type="match status" value="1"/>
</dbReference>
<reference evidence="2 3" key="1">
    <citation type="journal article" date="2014" name="Mol. Ecol.">
        <title>Evolution of Synechococcus.</title>
        <authorList>
            <person name="Dvorak P."/>
            <person name="Casamatta D."/>
            <person name="Hasler P."/>
            <person name="Poulickova A."/>
            <person name="Ondrej V."/>
            <person name="Sanges R."/>
        </authorList>
    </citation>
    <scope>NUCLEOTIDE SEQUENCE [LARGE SCALE GENOMIC DNA]</scope>
    <source>
        <strain evidence="2 3">CAUP A 1101</strain>
    </source>
</reference>
<evidence type="ECO:0000313" key="2">
    <source>
        <dbReference type="EMBL" id="KGF73116.1"/>
    </source>
</evidence>